<dbReference type="Proteomes" id="UP001515660">
    <property type="component" value="Unassembled WGS sequence"/>
</dbReference>
<name>A0ABX0G9K3_9RHOB</name>
<dbReference type="PANTHER" id="PTHR35024">
    <property type="entry name" value="HYPOTHETICAL CYTOSOLIC PROTEIN"/>
    <property type="match status" value="1"/>
</dbReference>
<proteinExistence type="inferred from homology"/>
<reference evidence="3 4" key="1">
    <citation type="journal article" date="2022" name="Microorganisms">
        <title>Genome Sequence and Characterization of a Xanthorhodopsin-Containing, Aerobic Anoxygenic Phototrophic Rhodobacter Species, Isolated from Mesophilic Conditions at Yellowstone National Park.</title>
        <authorList>
            <person name="Kyndt J.A."/>
            <person name="Robertson S."/>
            <person name="Shoffstall I.B."/>
            <person name="Ramaley R.F."/>
            <person name="Meyer T.E."/>
        </authorList>
    </citation>
    <scope>NUCLEOTIDE SEQUENCE [LARGE SCALE GENOMIC DNA]</scope>
    <source>
        <strain evidence="3 4">M37P</strain>
    </source>
</reference>
<dbReference type="PANTHER" id="PTHR35024:SF4">
    <property type="entry name" value="POLYMER-FORMING CYTOSKELETAL PROTEIN"/>
    <property type="match status" value="1"/>
</dbReference>
<keyword evidence="4" id="KW-1185">Reference proteome</keyword>
<accession>A0ABX0G9K3</accession>
<evidence type="ECO:0000256" key="2">
    <source>
        <dbReference type="SAM" id="MobiDB-lite"/>
    </source>
</evidence>
<dbReference type="EMBL" id="JAANHS010000014">
    <property type="protein sequence ID" value="NHB77987.1"/>
    <property type="molecule type" value="Genomic_DNA"/>
</dbReference>
<dbReference type="Pfam" id="PF04519">
    <property type="entry name" value="Bactofilin"/>
    <property type="match status" value="1"/>
</dbReference>
<comment type="caution">
    <text evidence="3">The sequence shown here is derived from an EMBL/GenBank/DDBJ whole genome shotgun (WGS) entry which is preliminary data.</text>
</comment>
<organism evidence="3 4">
    <name type="scientific">Rhodobacter calidifons</name>
    <dbReference type="NCBI Taxonomy" id="2715277"/>
    <lineage>
        <taxon>Bacteria</taxon>
        <taxon>Pseudomonadati</taxon>
        <taxon>Pseudomonadota</taxon>
        <taxon>Alphaproteobacteria</taxon>
        <taxon>Rhodobacterales</taxon>
        <taxon>Rhodobacter group</taxon>
        <taxon>Rhodobacter</taxon>
    </lineage>
</organism>
<comment type="similarity">
    <text evidence="1">Belongs to the bactofilin family.</text>
</comment>
<protein>
    <submittedName>
        <fullName evidence="3">Polymer-forming cytoskeletal protein</fullName>
    </submittedName>
</protein>
<evidence type="ECO:0000313" key="3">
    <source>
        <dbReference type="EMBL" id="NHB77987.1"/>
    </source>
</evidence>
<feature type="compositionally biased region" description="Low complexity" evidence="2">
    <location>
        <begin position="1"/>
        <end position="13"/>
    </location>
</feature>
<dbReference type="RefSeq" id="WP_166404006.1">
    <property type="nucleotide sequence ID" value="NZ_JAANHS010000014.1"/>
</dbReference>
<dbReference type="InterPro" id="IPR007607">
    <property type="entry name" value="BacA/B"/>
</dbReference>
<evidence type="ECO:0000313" key="4">
    <source>
        <dbReference type="Proteomes" id="UP001515660"/>
    </source>
</evidence>
<sequence length="129" mass="13158">MFSKTSDPTSAPATPSPPRPSASGSNSARSVLGADLRITGEITSTGSVEVLGEIDGNITANGLIIGQEGRVTGSVNAHTVEVKGRFDGKVACESFTLRASSQVKADVTTAALVIESGAQIEGRFLKPKA</sequence>
<feature type="compositionally biased region" description="Low complexity" evidence="2">
    <location>
        <begin position="21"/>
        <end position="30"/>
    </location>
</feature>
<feature type="region of interest" description="Disordered" evidence="2">
    <location>
        <begin position="1"/>
        <end position="30"/>
    </location>
</feature>
<gene>
    <name evidence="3" type="ORF">G8O29_14795</name>
</gene>
<evidence type="ECO:0000256" key="1">
    <source>
        <dbReference type="ARBA" id="ARBA00044755"/>
    </source>
</evidence>